<dbReference type="OrthoDB" id="7515391at2759"/>
<name>A0A4C1ZN80_EUMVA</name>
<proteinExistence type="predicted"/>
<accession>A0A4C1ZN80</accession>
<dbReference type="EMBL" id="BGZK01001984">
    <property type="protein sequence ID" value="GBP89228.1"/>
    <property type="molecule type" value="Genomic_DNA"/>
</dbReference>
<sequence>MQNTVFLEYNENKIVLGKKELHAPLVSHTPARTEQKLASAVMTYFQDWVGRNEKYLLGCHLALISMPEKQWNIGNLDVNKELSVFQRYKLQAVYRISAEALMERQRDDESCRRTSLSIFHFYFSLLAPPRPRRRGGARRVLAEPLRFSGGRHLLAAPQAFGTSTNSSL</sequence>
<gene>
    <name evidence="1" type="ORF">EVAR_60353_1</name>
</gene>
<organism evidence="1 2">
    <name type="scientific">Eumeta variegata</name>
    <name type="common">Bagworm moth</name>
    <name type="synonym">Eumeta japonica</name>
    <dbReference type="NCBI Taxonomy" id="151549"/>
    <lineage>
        <taxon>Eukaryota</taxon>
        <taxon>Metazoa</taxon>
        <taxon>Ecdysozoa</taxon>
        <taxon>Arthropoda</taxon>
        <taxon>Hexapoda</taxon>
        <taxon>Insecta</taxon>
        <taxon>Pterygota</taxon>
        <taxon>Neoptera</taxon>
        <taxon>Endopterygota</taxon>
        <taxon>Lepidoptera</taxon>
        <taxon>Glossata</taxon>
        <taxon>Ditrysia</taxon>
        <taxon>Tineoidea</taxon>
        <taxon>Psychidae</taxon>
        <taxon>Oiketicinae</taxon>
        <taxon>Eumeta</taxon>
    </lineage>
</organism>
<comment type="caution">
    <text evidence="1">The sequence shown here is derived from an EMBL/GenBank/DDBJ whole genome shotgun (WGS) entry which is preliminary data.</text>
</comment>
<protein>
    <submittedName>
        <fullName evidence="1">Uncharacterized protein</fullName>
    </submittedName>
</protein>
<dbReference type="Proteomes" id="UP000299102">
    <property type="component" value="Unassembled WGS sequence"/>
</dbReference>
<reference evidence="1 2" key="1">
    <citation type="journal article" date="2019" name="Commun. Biol.">
        <title>The bagworm genome reveals a unique fibroin gene that provides high tensile strength.</title>
        <authorList>
            <person name="Kono N."/>
            <person name="Nakamura H."/>
            <person name="Ohtoshi R."/>
            <person name="Tomita M."/>
            <person name="Numata K."/>
            <person name="Arakawa K."/>
        </authorList>
    </citation>
    <scope>NUCLEOTIDE SEQUENCE [LARGE SCALE GENOMIC DNA]</scope>
</reference>
<evidence type="ECO:0000313" key="1">
    <source>
        <dbReference type="EMBL" id="GBP89228.1"/>
    </source>
</evidence>
<keyword evidence="2" id="KW-1185">Reference proteome</keyword>
<evidence type="ECO:0000313" key="2">
    <source>
        <dbReference type="Proteomes" id="UP000299102"/>
    </source>
</evidence>
<dbReference type="AlphaFoldDB" id="A0A4C1ZN80"/>